<sequence>MIERTTVDIVRDLLDDVKHNEWTEYFDWNHNRSYVTCSYCRAPKVSKGEEGHEKDCYLLELIKAAEGFINVEEDLLNEKEVPNDIG</sequence>
<name>A0A0F9VIU0_9ZZZZ</name>
<organism evidence="1">
    <name type="scientific">marine sediment metagenome</name>
    <dbReference type="NCBI Taxonomy" id="412755"/>
    <lineage>
        <taxon>unclassified sequences</taxon>
        <taxon>metagenomes</taxon>
        <taxon>ecological metagenomes</taxon>
    </lineage>
</organism>
<comment type="caution">
    <text evidence="1">The sequence shown here is derived from an EMBL/GenBank/DDBJ whole genome shotgun (WGS) entry which is preliminary data.</text>
</comment>
<protein>
    <submittedName>
        <fullName evidence="1">Uncharacterized protein</fullName>
    </submittedName>
</protein>
<proteinExistence type="predicted"/>
<dbReference type="EMBL" id="LAZR01000517">
    <property type="protein sequence ID" value="KKN65753.1"/>
    <property type="molecule type" value="Genomic_DNA"/>
</dbReference>
<reference evidence="1" key="1">
    <citation type="journal article" date="2015" name="Nature">
        <title>Complex archaea that bridge the gap between prokaryotes and eukaryotes.</title>
        <authorList>
            <person name="Spang A."/>
            <person name="Saw J.H."/>
            <person name="Jorgensen S.L."/>
            <person name="Zaremba-Niedzwiedzka K."/>
            <person name="Martijn J."/>
            <person name="Lind A.E."/>
            <person name="van Eijk R."/>
            <person name="Schleper C."/>
            <person name="Guy L."/>
            <person name="Ettema T.J."/>
        </authorList>
    </citation>
    <scope>NUCLEOTIDE SEQUENCE</scope>
</reference>
<gene>
    <name evidence="1" type="ORF">LCGC14_0478920</name>
</gene>
<dbReference type="AlphaFoldDB" id="A0A0F9VIU0"/>
<evidence type="ECO:0000313" key="1">
    <source>
        <dbReference type="EMBL" id="KKN65753.1"/>
    </source>
</evidence>
<accession>A0A0F9VIU0</accession>